<comment type="caution">
    <text evidence="3">The sequence shown here is derived from an EMBL/GenBank/DDBJ whole genome shotgun (WGS) entry which is preliminary data.</text>
</comment>
<dbReference type="EMBL" id="JAQIZT010000007">
    <property type="protein sequence ID" value="KAJ6990196.1"/>
    <property type="molecule type" value="Genomic_DNA"/>
</dbReference>
<accession>A0AAD6VVZ0</accession>
<evidence type="ECO:0000256" key="1">
    <source>
        <dbReference type="SAM" id="MobiDB-lite"/>
    </source>
</evidence>
<dbReference type="AlphaFoldDB" id="A0AAD6VVZ0"/>
<feature type="compositionally biased region" description="Basic residues" evidence="1">
    <location>
        <begin position="197"/>
        <end position="210"/>
    </location>
</feature>
<feature type="region of interest" description="Disordered" evidence="1">
    <location>
        <begin position="166"/>
        <end position="217"/>
    </location>
</feature>
<protein>
    <recommendedName>
        <fullName evidence="2">DUF7699 domain-containing protein</fullName>
    </recommendedName>
</protein>
<evidence type="ECO:0000313" key="4">
    <source>
        <dbReference type="Proteomes" id="UP001164929"/>
    </source>
</evidence>
<keyword evidence="4" id="KW-1185">Reference proteome</keyword>
<organism evidence="3 4">
    <name type="scientific">Populus alba x Populus x berolinensis</name>
    <dbReference type="NCBI Taxonomy" id="444605"/>
    <lineage>
        <taxon>Eukaryota</taxon>
        <taxon>Viridiplantae</taxon>
        <taxon>Streptophyta</taxon>
        <taxon>Embryophyta</taxon>
        <taxon>Tracheophyta</taxon>
        <taxon>Spermatophyta</taxon>
        <taxon>Magnoliopsida</taxon>
        <taxon>eudicotyledons</taxon>
        <taxon>Gunneridae</taxon>
        <taxon>Pentapetalae</taxon>
        <taxon>rosids</taxon>
        <taxon>fabids</taxon>
        <taxon>Malpighiales</taxon>
        <taxon>Salicaceae</taxon>
        <taxon>Saliceae</taxon>
        <taxon>Populus</taxon>
    </lineage>
</organism>
<name>A0AAD6VVZ0_9ROSI</name>
<feature type="domain" description="DUF7699" evidence="2">
    <location>
        <begin position="96"/>
        <end position="150"/>
    </location>
</feature>
<evidence type="ECO:0000259" key="2">
    <source>
        <dbReference type="Pfam" id="PF24766"/>
    </source>
</evidence>
<sequence>MKIKTRKKITDDILKEKKKQSVCSPARPAVRWSNVLFNYATVILFKKSLQLPQFKRHCGKEYFLDMAPGRDRKRKRHVFVQVHRDVYAERVLVLIRFKKVTRHWKILGRRAVAGRLVKESYGSAKQQHTFIVVEVLWSKGVKKLPPLPPLPCWNGVAERHKVLAEKHKRGEATRRPRTMKKSKMTWSENGGMLRCRNPSHHRRTHQTRKTAKLEKRKHVDEHRRDLLAININVDLGLTLQAYGIYYQRSLHITNRTASKECGIPFLLI</sequence>
<reference evidence="3" key="1">
    <citation type="journal article" date="2023" name="Mol. Ecol. Resour.">
        <title>Chromosome-level genome assembly of a triploid poplar Populus alba 'Berolinensis'.</title>
        <authorList>
            <person name="Chen S."/>
            <person name="Yu Y."/>
            <person name="Wang X."/>
            <person name="Wang S."/>
            <person name="Zhang T."/>
            <person name="Zhou Y."/>
            <person name="He R."/>
            <person name="Meng N."/>
            <person name="Wang Y."/>
            <person name="Liu W."/>
            <person name="Liu Z."/>
            <person name="Liu J."/>
            <person name="Guo Q."/>
            <person name="Huang H."/>
            <person name="Sederoff R.R."/>
            <person name="Wang G."/>
            <person name="Qu G."/>
            <person name="Chen S."/>
        </authorList>
    </citation>
    <scope>NUCLEOTIDE SEQUENCE</scope>
    <source>
        <strain evidence="3">SC-2020</strain>
    </source>
</reference>
<dbReference type="InterPro" id="IPR056116">
    <property type="entry name" value="DUF7699"/>
</dbReference>
<dbReference type="Proteomes" id="UP001164929">
    <property type="component" value="Chromosome 7"/>
</dbReference>
<dbReference type="PANTHER" id="PTHR35323:SF2">
    <property type="entry name" value="SAP DOMAIN-CONTAINING PROTEIN"/>
    <property type="match status" value="1"/>
</dbReference>
<gene>
    <name evidence="3" type="ORF">NC653_018667</name>
</gene>
<proteinExistence type="predicted"/>
<dbReference type="PANTHER" id="PTHR35323">
    <property type="entry name" value="SAP DOMAIN-CONTAINING PROTEIN"/>
    <property type="match status" value="1"/>
</dbReference>
<dbReference type="Pfam" id="PF24766">
    <property type="entry name" value="DUF7699"/>
    <property type="match status" value="1"/>
</dbReference>
<evidence type="ECO:0000313" key="3">
    <source>
        <dbReference type="EMBL" id="KAJ6990196.1"/>
    </source>
</evidence>